<gene>
    <name evidence="2" type="ORF">SE17_04035</name>
</gene>
<reference evidence="2 3" key="1">
    <citation type="submission" date="2015-09" db="EMBL/GenBank/DDBJ databases">
        <title>Draft genome sequence of Kouleothrix aurantiaca JCM 19913.</title>
        <authorList>
            <person name="Hemp J."/>
        </authorList>
    </citation>
    <scope>NUCLEOTIDE SEQUENCE [LARGE SCALE GENOMIC DNA]</scope>
    <source>
        <strain evidence="2 3">COM-B</strain>
    </source>
</reference>
<protein>
    <submittedName>
        <fullName evidence="2">Uncharacterized protein</fullName>
    </submittedName>
</protein>
<keyword evidence="3" id="KW-1185">Reference proteome</keyword>
<comment type="caution">
    <text evidence="2">The sequence shown here is derived from an EMBL/GenBank/DDBJ whole genome shotgun (WGS) entry which is preliminary data.</text>
</comment>
<dbReference type="Proteomes" id="UP000050509">
    <property type="component" value="Unassembled WGS sequence"/>
</dbReference>
<dbReference type="PROSITE" id="PS51257">
    <property type="entry name" value="PROKAR_LIPOPROTEIN"/>
    <property type="match status" value="1"/>
</dbReference>
<dbReference type="EMBL" id="LJCR01000064">
    <property type="protein sequence ID" value="KPV54400.1"/>
    <property type="molecule type" value="Genomic_DNA"/>
</dbReference>
<evidence type="ECO:0000256" key="1">
    <source>
        <dbReference type="SAM" id="SignalP"/>
    </source>
</evidence>
<feature type="signal peptide" evidence="1">
    <location>
        <begin position="1"/>
        <end position="29"/>
    </location>
</feature>
<evidence type="ECO:0000313" key="3">
    <source>
        <dbReference type="Proteomes" id="UP000050509"/>
    </source>
</evidence>
<sequence length="180" mass="20428">MKYWLAAVPASLFLACILASIFSSSETPAQRRQVAIQRWQARPFTSYRITIRVEYGGNACTQELETRGEQFNRVVANSCRVSWIGMTTVMRLFEVSALLDKPTPCYTQAQACSCLRVLQQPITYDAGLGYPSTIIYKRAVQPNYNDAAYWRRLWQTRRVPNCGPTNYDVTISVLSLQPLA</sequence>
<dbReference type="AlphaFoldDB" id="A0A0P9DFN4"/>
<proteinExistence type="predicted"/>
<evidence type="ECO:0000313" key="2">
    <source>
        <dbReference type="EMBL" id="KPV54400.1"/>
    </source>
</evidence>
<feature type="chain" id="PRO_5006156215" evidence="1">
    <location>
        <begin position="30"/>
        <end position="180"/>
    </location>
</feature>
<name>A0A0P9DFN4_9CHLR</name>
<keyword evidence="1" id="KW-0732">Signal</keyword>
<accession>A0A0P9DFN4</accession>
<organism evidence="2 3">
    <name type="scientific">Kouleothrix aurantiaca</name>
    <dbReference type="NCBI Taxonomy" id="186479"/>
    <lineage>
        <taxon>Bacteria</taxon>
        <taxon>Bacillati</taxon>
        <taxon>Chloroflexota</taxon>
        <taxon>Chloroflexia</taxon>
        <taxon>Chloroflexales</taxon>
        <taxon>Roseiflexineae</taxon>
        <taxon>Roseiflexaceae</taxon>
        <taxon>Kouleothrix</taxon>
    </lineage>
</organism>